<dbReference type="InParanoid" id="A0A1Y1ZBT6"/>
<comment type="caution">
    <text evidence="1">The sequence shown here is derived from an EMBL/GenBank/DDBJ whole genome shotgun (WGS) entry which is preliminary data.</text>
</comment>
<dbReference type="AlphaFoldDB" id="A0A1Y1ZBT6"/>
<dbReference type="EMBL" id="MCFE01000007">
    <property type="protein sequence ID" value="ORY07584.1"/>
    <property type="molecule type" value="Genomic_DNA"/>
</dbReference>
<protein>
    <submittedName>
        <fullName evidence="1">Uncharacterized protein</fullName>
    </submittedName>
</protein>
<proteinExistence type="predicted"/>
<name>A0A1Y1ZBT6_9FUNG</name>
<reference evidence="1 2" key="1">
    <citation type="submission" date="2016-07" db="EMBL/GenBank/DDBJ databases">
        <title>Pervasive Adenine N6-methylation of Active Genes in Fungi.</title>
        <authorList>
            <consortium name="DOE Joint Genome Institute"/>
            <person name="Mondo S.J."/>
            <person name="Dannebaum R.O."/>
            <person name="Kuo R.C."/>
            <person name="Labutti K."/>
            <person name="Haridas S."/>
            <person name="Kuo A."/>
            <person name="Salamov A."/>
            <person name="Ahrendt S.R."/>
            <person name="Lipzen A."/>
            <person name="Sullivan W."/>
            <person name="Andreopoulos W.B."/>
            <person name="Clum A."/>
            <person name="Lindquist E."/>
            <person name="Daum C."/>
            <person name="Ramamoorthy G.K."/>
            <person name="Gryganskyi A."/>
            <person name="Culley D."/>
            <person name="Magnuson J.K."/>
            <person name="James T.Y."/>
            <person name="O'Malley M.A."/>
            <person name="Stajich J.E."/>
            <person name="Spatafora J.W."/>
            <person name="Visel A."/>
            <person name="Grigoriev I.V."/>
        </authorList>
    </citation>
    <scope>NUCLEOTIDE SEQUENCE [LARGE SCALE GENOMIC DNA]</scope>
    <source>
        <strain evidence="1 2">CBS 931.73</strain>
    </source>
</reference>
<evidence type="ECO:0000313" key="2">
    <source>
        <dbReference type="Proteomes" id="UP000193498"/>
    </source>
</evidence>
<gene>
    <name evidence="1" type="ORF">K493DRAFT_310128</name>
</gene>
<dbReference type="Proteomes" id="UP000193498">
    <property type="component" value="Unassembled WGS sequence"/>
</dbReference>
<sequence length="103" mass="11541">MNFLPLSVRTFAITNTRLKVLPSASLALNRFKYSSISRVPATESEDHVIESAHHNFLSHVLQTSSDEDWASPGIQSHIQSSTPHTLNATAIDEQLWDDLVREN</sequence>
<accession>A0A1Y1ZBT6</accession>
<evidence type="ECO:0000313" key="1">
    <source>
        <dbReference type="EMBL" id="ORY07584.1"/>
    </source>
</evidence>
<organism evidence="1 2">
    <name type="scientific">Basidiobolus meristosporus CBS 931.73</name>
    <dbReference type="NCBI Taxonomy" id="1314790"/>
    <lineage>
        <taxon>Eukaryota</taxon>
        <taxon>Fungi</taxon>
        <taxon>Fungi incertae sedis</taxon>
        <taxon>Zoopagomycota</taxon>
        <taxon>Entomophthoromycotina</taxon>
        <taxon>Basidiobolomycetes</taxon>
        <taxon>Basidiobolales</taxon>
        <taxon>Basidiobolaceae</taxon>
        <taxon>Basidiobolus</taxon>
    </lineage>
</organism>
<keyword evidence="2" id="KW-1185">Reference proteome</keyword>